<dbReference type="Proteomes" id="UP000251617">
    <property type="component" value="Chromosome"/>
</dbReference>
<evidence type="ECO:0000259" key="1">
    <source>
        <dbReference type="Pfam" id="PF00857"/>
    </source>
</evidence>
<dbReference type="InterPro" id="IPR036380">
    <property type="entry name" value="Isochorismatase-like_sf"/>
</dbReference>
<dbReference type="EMBL" id="CP030750">
    <property type="protein sequence ID" value="AXA27703.1"/>
    <property type="molecule type" value="Genomic_DNA"/>
</dbReference>
<keyword evidence="2" id="KW-0378">Hydrolase</keyword>
<dbReference type="RefSeq" id="WP_112899633.1">
    <property type="nucleotide sequence ID" value="NZ_CP030750.1"/>
</dbReference>
<gene>
    <name evidence="2" type="ORF">C1S65_26470</name>
</gene>
<dbReference type="CDD" id="cd01012">
    <property type="entry name" value="YcaC_related"/>
    <property type="match status" value="1"/>
</dbReference>
<dbReference type="SUPFAM" id="SSF52499">
    <property type="entry name" value="Isochorismatase-like hydrolases"/>
    <property type="match status" value="1"/>
</dbReference>
<dbReference type="InterPro" id="IPR053152">
    <property type="entry name" value="Hydrolase_YcaC-like"/>
</dbReference>
<feature type="domain" description="Isochorismatase-like" evidence="1">
    <location>
        <begin position="23"/>
        <end position="174"/>
    </location>
</feature>
<proteinExistence type="predicted"/>
<evidence type="ECO:0000313" key="2">
    <source>
        <dbReference type="EMBL" id="AXA27703.1"/>
    </source>
</evidence>
<dbReference type="AlphaFoldDB" id="A0AAD0LBG5"/>
<dbReference type="InterPro" id="IPR000868">
    <property type="entry name" value="Isochorismatase-like_dom"/>
</dbReference>
<dbReference type="GO" id="GO:0016787">
    <property type="term" value="F:hydrolase activity"/>
    <property type="evidence" value="ECO:0007669"/>
    <property type="project" value="UniProtKB-KW"/>
</dbReference>
<protein>
    <submittedName>
        <fullName evidence="2">Hydrolase</fullName>
    </submittedName>
</protein>
<dbReference type="Pfam" id="PF00857">
    <property type="entry name" value="Isochorismatase"/>
    <property type="match status" value="1"/>
</dbReference>
<dbReference type="Gene3D" id="3.40.50.850">
    <property type="entry name" value="Isochorismatase-like"/>
    <property type="match status" value="1"/>
</dbReference>
<organism evidence="2 3">
    <name type="scientific">Pseudomonas putida</name>
    <name type="common">Arthrobacter siderocapsulatus</name>
    <dbReference type="NCBI Taxonomy" id="303"/>
    <lineage>
        <taxon>Bacteria</taxon>
        <taxon>Pseudomonadati</taxon>
        <taxon>Pseudomonadota</taxon>
        <taxon>Gammaproteobacteria</taxon>
        <taxon>Pseudomonadales</taxon>
        <taxon>Pseudomonadaceae</taxon>
        <taxon>Pseudomonas</taxon>
    </lineage>
</organism>
<reference evidence="2 3" key="1">
    <citation type="submission" date="2018-06" db="EMBL/GenBank/DDBJ databases">
        <title>The genome of Pseudomonas putida NX-1, a lignin degrader.</title>
        <authorList>
            <person name="Xu Z."/>
        </authorList>
    </citation>
    <scope>NUCLEOTIDE SEQUENCE [LARGE SCALE GENOMIC DNA]</scope>
    <source>
        <strain evidence="2 3">NX-1</strain>
    </source>
</reference>
<name>A0AAD0LBG5_PSEPU</name>
<dbReference type="PANTHER" id="PTHR43559">
    <property type="entry name" value="HYDROLASE YCAC-RELATED"/>
    <property type="match status" value="1"/>
</dbReference>
<sequence>MGAASVSALASGPGSKLLTPENSAIILIDHQPQMYFGVESESRNEVMNSVAALAETASAFKVPTVLTSISASTFAGPLDPNITAVFPNTPIIDRTIMNAWEDQDLVNAVKKTGRKKLVMAGLWTEVCLTLPVLSALEEGYEVYIVVDASGGSSKQAHDAAVQRMVQAGAQPVTWMQVLYEYQRDWSRQGTYEAVTNIAQKHGGAHGLGIFYAKSMFKAQEGKKK</sequence>
<dbReference type="PANTHER" id="PTHR43559:SF1">
    <property type="entry name" value="HYDROLASE"/>
    <property type="match status" value="1"/>
</dbReference>
<evidence type="ECO:0000313" key="3">
    <source>
        <dbReference type="Proteomes" id="UP000251617"/>
    </source>
</evidence>
<accession>A0AAD0LBG5</accession>